<accession>A0A2A6FPX1</accession>
<organism evidence="2 3">
    <name type="scientific">Candidatus Lumbricidiphila eiseniae</name>
    <dbReference type="NCBI Taxonomy" id="1969409"/>
    <lineage>
        <taxon>Bacteria</taxon>
        <taxon>Bacillati</taxon>
        <taxon>Actinomycetota</taxon>
        <taxon>Actinomycetes</taxon>
        <taxon>Micrococcales</taxon>
        <taxon>Microbacteriaceae</taxon>
        <taxon>Candidatus Lumbricidiphila</taxon>
    </lineage>
</organism>
<feature type="chain" id="PRO_5039266403" description="Sugar ABC transporter substrate-binding protein" evidence="1">
    <location>
        <begin position="25"/>
        <end position="422"/>
    </location>
</feature>
<dbReference type="PANTHER" id="PTHR43649">
    <property type="entry name" value="ARABINOSE-BINDING PROTEIN-RELATED"/>
    <property type="match status" value="1"/>
</dbReference>
<evidence type="ECO:0000256" key="1">
    <source>
        <dbReference type="SAM" id="SignalP"/>
    </source>
</evidence>
<dbReference type="PANTHER" id="PTHR43649:SF12">
    <property type="entry name" value="DIACETYLCHITOBIOSE BINDING PROTEIN DASA"/>
    <property type="match status" value="1"/>
</dbReference>
<dbReference type="Proteomes" id="UP000219994">
    <property type="component" value="Unassembled WGS sequence"/>
</dbReference>
<protein>
    <recommendedName>
        <fullName evidence="4">Sugar ABC transporter substrate-binding protein</fullName>
    </recommendedName>
</protein>
<evidence type="ECO:0008006" key="4">
    <source>
        <dbReference type="Google" id="ProtNLM"/>
    </source>
</evidence>
<gene>
    <name evidence="2" type="ORF">B5766_09650</name>
</gene>
<comment type="caution">
    <text evidence="2">The sequence shown here is derived from an EMBL/GenBank/DDBJ whole genome shotgun (WGS) entry which is preliminary data.</text>
</comment>
<dbReference type="InterPro" id="IPR050490">
    <property type="entry name" value="Bact_solute-bd_prot1"/>
</dbReference>
<sequence>MKTKLMHRILACGGIAVLSAGLLAGCSPSGGSTSSSSDKPSGEITYALQSFAQPQIKPIIDEFTKETGITVKFASGPATDQDLLTQLVPAFTSNTSPYDVIDTGDPSVSALAAGGWLAPLSDVAVKEYTDDLSAGMAAAHKQWNQKDGNTYRLYHNFELGYSWSNEALLAANGLTTPKTWADIETVGAALKAKGIYSFADAASKPGLTFVYLAYLTAQAGGNLYQADAGTKQAFEFAKKLIDEGYAPKDALTWTYDQQNQAYMSDRVATMRQWTFFNDVAPANKEWYAPEKAVLVDPPAGPGGAKTWAGGWGMSVPKAAKNKSAAMKFVEWMNQPEVAIKLAKASSFFVTARTSVLDALGTSGIAKVLKHYSDSGFVTPRPYHPQAAKTETIVDEIGQSYLTGQMNINTAMSELKKQLADLG</sequence>
<dbReference type="InterPro" id="IPR006059">
    <property type="entry name" value="SBP"/>
</dbReference>
<dbReference type="Pfam" id="PF01547">
    <property type="entry name" value="SBP_bac_1"/>
    <property type="match status" value="1"/>
</dbReference>
<feature type="signal peptide" evidence="1">
    <location>
        <begin position="1"/>
        <end position="24"/>
    </location>
</feature>
<dbReference type="Gene3D" id="3.40.190.10">
    <property type="entry name" value="Periplasmic binding protein-like II"/>
    <property type="match status" value="1"/>
</dbReference>
<name>A0A2A6FPX1_9MICO</name>
<reference evidence="3" key="1">
    <citation type="submission" date="2017-03" db="EMBL/GenBank/DDBJ databases">
        <authorList>
            <person name="Lund M.B."/>
        </authorList>
    </citation>
    <scope>NUCLEOTIDE SEQUENCE [LARGE SCALE GENOMIC DNA]</scope>
</reference>
<proteinExistence type="predicted"/>
<evidence type="ECO:0000313" key="2">
    <source>
        <dbReference type="EMBL" id="PDQ34718.1"/>
    </source>
</evidence>
<dbReference type="PROSITE" id="PS51257">
    <property type="entry name" value="PROKAR_LIPOPROTEIN"/>
    <property type="match status" value="1"/>
</dbReference>
<dbReference type="SUPFAM" id="SSF53850">
    <property type="entry name" value="Periplasmic binding protein-like II"/>
    <property type="match status" value="1"/>
</dbReference>
<dbReference type="AlphaFoldDB" id="A0A2A6FPX1"/>
<keyword evidence="1" id="KW-0732">Signal</keyword>
<dbReference type="EMBL" id="NAEP01000046">
    <property type="protein sequence ID" value="PDQ34718.1"/>
    <property type="molecule type" value="Genomic_DNA"/>
</dbReference>
<evidence type="ECO:0000313" key="3">
    <source>
        <dbReference type="Proteomes" id="UP000219994"/>
    </source>
</evidence>